<organism evidence="9 10">
    <name type="scientific">Cohnella cellulosilytica</name>
    <dbReference type="NCBI Taxonomy" id="986710"/>
    <lineage>
        <taxon>Bacteria</taxon>
        <taxon>Bacillati</taxon>
        <taxon>Bacillota</taxon>
        <taxon>Bacilli</taxon>
        <taxon>Bacillales</taxon>
        <taxon>Paenibacillaceae</taxon>
        <taxon>Cohnella</taxon>
    </lineage>
</organism>
<dbReference type="InterPro" id="IPR007168">
    <property type="entry name" value="Phageshock_PspC_N"/>
</dbReference>
<evidence type="ECO:0000256" key="7">
    <source>
        <dbReference type="SAM" id="Phobius"/>
    </source>
</evidence>
<feature type="region of interest" description="Disordered" evidence="6">
    <location>
        <begin position="77"/>
        <end position="156"/>
    </location>
</feature>
<keyword evidence="2" id="KW-1003">Cell membrane</keyword>
<evidence type="ECO:0000259" key="8">
    <source>
        <dbReference type="Pfam" id="PF04024"/>
    </source>
</evidence>
<protein>
    <submittedName>
        <fullName evidence="9">PspC domain-containing protein</fullName>
    </submittedName>
</protein>
<gene>
    <name evidence="9" type="ORF">ACFQMJ_29490</name>
</gene>
<evidence type="ECO:0000256" key="2">
    <source>
        <dbReference type="ARBA" id="ARBA00022475"/>
    </source>
</evidence>
<feature type="transmembrane region" description="Helical" evidence="7">
    <location>
        <begin position="35"/>
        <end position="57"/>
    </location>
</feature>
<dbReference type="Pfam" id="PF04024">
    <property type="entry name" value="PspC"/>
    <property type="match status" value="1"/>
</dbReference>
<evidence type="ECO:0000256" key="4">
    <source>
        <dbReference type="ARBA" id="ARBA00022989"/>
    </source>
</evidence>
<dbReference type="PANTHER" id="PTHR33885:SF3">
    <property type="entry name" value="PHAGE SHOCK PROTEIN C"/>
    <property type="match status" value="1"/>
</dbReference>
<sequence>MRKLYRSTRDRKLFGVCGGLADFLGVDATLLRILLIVVAVFSAGSVVLVYIIAGFVIPREPYYGGFGPGPYDPGYRGQDPYYGYNPGQGPSHGPSHGPSQGPSHGPSHGPGWNPNSSGYAGYSSSNAARPNPAASASSRPSQGLDAMMEDIEKKSMQKEIEELKARISKFEKDSKGE</sequence>
<keyword evidence="10" id="KW-1185">Reference proteome</keyword>
<comment type="caution">
    <text evidence="9">The sequence shown here is derived from an EMBL/GenBank/DDBJ whole genome shotgun (WGS) entry which is preliminary data.</text>
</comment>
<dbReference type="RefSeq" id="WP_378050367.1">
    <property type="nucleotide sequence ID" value="NZ_JBHMDN010000025.1"/>
</dbReference>
<dbReference type="InterPro" id="IPR052027">
    <property type="entry name" value="PspC"/>
</dbReference>
<reference evidence="10" key="1">
    <citation type="journal article" date="2019" name="Int. J. Syst. Evol. Microbiol.">
        <title>The Global Catalogue of Microorganisms (GCM) 10K type strain sequencing project: providing services to taxonomists for standard genome sequencing and annotation.</title>
        <authorList>
            <consortium name="The Broad Institute Genomics Platform"/>
            <consortium name="The Broad Institute Genome Sequencing Center for Infectious Disease"/>
            <person name="Wu L."/>
            <person name="Ma J."/>
        </authorList>
    </citation>
    <scope>NUCLEOTIDE SEQUENCE [LARGE SCALE GENOMIC DNA]</scope>
    <source>
        <strain evidence="10">KCTC 12907</strain>
    </source>
</reference>
<comment type="subcellular location">
    <subcellularLocation>
        <location evidence="1">Cell membrane</location>
        <topology evidence="1">Single-pass membrane protein</topology>
    </subcellularLocation>
</comment>
<keyword evidence="3 7" id="KW-0812">Transmembrane</keyword>
<dbReference type="EMBL" id="JBHTAI010000025">
    <property type="protein sequence ID" value="MFC7152689.1"/>
    <property type="molecule type" value="Genomic_DNA"/>
</dbReference>
<dbReference type="PANTHER" id="PTHR33885">
    <property type="entry name" value="PHAGE SHOCK PROTEIN C"/>
    <property type="match status" value="1"/>
</dbReference>
<dbReference type="Proteomes" id="UP001596378">
    <property type="component" value="Unassembled WGS sequence"/>
</dbReference>
<accession>A0ABW2FL74</accession>
<evidence type="ECO:0000256" key="5">
    <source>
        <dbReference type="ARBA" id="ARBA00023136"/>
    </source>
</evidence>
<evidence type="ECO:0000256" key="3">
    <source>
        <dbReference type="ARBA" id="ARBA00022692"/>
    </source>
</evidence>
<keyword evidence="4 7" id="KW-1133">Transmembrane helix</keyword>
<evidence type="ECO:0000313" key="10">
    <source>
        <dbReference type="Proteomes" id="UP001596378"/>
    </source>
</evidence>
<evidence type="ECO:0000313" key="9">
    <source>
        <dbReference type="EMBL" id="MFC7152689.1"/>
    </source>
</evidence>
<feature type="domain" description="Phage shock protein PspC N-terminal" evidence="8">
    <location>
        <begin position="2"/>
        <end position="60"/>
    </location>
</feature>
<feature type="compositionally biased region" description="Low complexity" evidence="6">
    <location>
        <begin position="77"/>
        <end position="141"/>
    </location>
</feature>
<name>A0ABW2FL74_9BACL</name>
<keyword evidence="5 7" id="KW-0472">Membrane</keyword>
<evidence type="ECO:0000256" key="1">
    <source>
        <dbReference type="ARBA" id="ARBA00004162"/>
    </source>
</evidence>
<evidence type="ECO:0000256" key="6">
    <source>
        <dbReference type="SAM" id="MobiDB-lite"/>
    </source>
</evidence>
<proteinExistence type="predicted"/>